<dbReference type="GO" id="GO:0004789">
    <property type="term" value="F:thiamine-phosphate diphosphorylase activity"/>
    <property type="evidence" value="ECO:0007669"/>
    <property type="project" value="TreeGrafter"/>
</dbReference>
<dbReference type="InterPro" id="IPR022998">
    <property type="entry name" value="ThiamineP_synth_TenI"/>
</dbReference>
<dbReference type="OrthoDB" id="9815348at2"/>
<dbReference type="CDD" id="cd00564">
    <property type="entry name" value="TMP_TenI"/>
    <property type="match status" value="1"/>
</dbReference>
<dbReference type="PANTHER" id="PTHR20857:SF15">
    <property type="entry name" value="THIAMINE-PHOSPHATE SYNTHASE"/>
    <property type="match status" value="1"/>
</dbReference>
<dbReference type="GO" id="GO:0005737">
    <property type="term" value="C:cytoplasm"/>
    <property type="evidence" value="ECO:0007669"/>
    <property type="project" value="TreeGrafter"/>
</dbReference>
<evidence type="ECO:0000259" key="3">
    <source>
        <dbReference type="Pfam" id="PF02581"/>
    </source>
</evidence>
<dbReference type="InterPro" id="IPR013785">
    <property type="entry name" value="Aldolase_TIM"/>
</dbReference>
<protein>
    <submittedName>
        <fullName evidence="4">Thiamine phosphate synthase</fullName>
    </submittedName>
</protein>
<proteinExistence type="predicted"/>
<dbReference type="InterPro" id="IPR036206">
    <property type="entry name" value="ThiamineP_synth_sf"/>
</dbReference>
<gene>
    <name evidence="4" type="ORF">CF651_21660</name>
</gene>
<dbReference type="SUPFAM" id="SSF51391">
    <property type="entry name" value="Thiamin phosphate synthase"/>
    <property type="match status" value="1"/>
</dbReference>
<keyword evidence="5" id="KW-1185">Reference proteome</keyword>
<evidence type="ECO:0000256" key="1">
    <source>
        <dbReference type="ARBA" id="ARBA00004948"/>
    </source>
</evidence>
<reference evidence="4 5" key="1">
    <citation type="submission" date="2017-07" db="EMBL/GenBank/DDBJ databases">
        <title>Genome sequencing and assembly of Paenibacillus rigui.</title>
        <authorList>
            <person name="Mayilraj S."/>
        </authorList>
    </citation>
    <scope>NUCLEOTIDE SEQUENCE [LARGE SCALE GENOMIC DNA]</scope>
    <source>
        <strain evidence="4 5">JCM 16352</strain>
    </source>
</reference>
<dbReference type="PANTHER" id="PTHR20857">
    <property type="entry name" value="THIAMINE-PHOSPHATE PYROPHOSPHORYLASE"/>
    <property type="match status" value="1"/>
</dbReference>
<dbReference type="EMBL" id="NMQW01000033">
    <property type="protein sequence ID" value="OXM84412.1"/>
    <property type="molecule type" value="Genomic_DNA"/>
</dbReference>
<comment type="caution">
    <text evidence="4">The sequence shown here is derived from an EMBL/GenBank/DDBJ whole genome shotgun (WGS) entry which is preliminary data.</text>
</comment>
<evidence type="ECO:0000313" key="5">
    <source>
        <dbReference type="Proteomes" id="UP000215509"/>
    </source>
</evidence>
<dbReference type="Pfam" id="PF02581">
    <property type="entry name" value="TMP-TENI"/>
    <property type="match status" value="1"/>
</dbReference>
<evidence type="ECO:0000313" key="4">
    <source>
        <dbReference type="EMBL" id="OXM84412.1"/>
    </source>
</evidence>
<dbReference type="RefSeq" id="WP_094016983.1">
    <property type="nucleotide sequence ID" value="NZ_NMQW01000033.1"/>
</dbReference>
<organism evidence="4 5">
    <name type="scientific">Paenibacillus rigui</name>
    <dbReference type="NCBI Taxonomy" id="554312"/>
    <lineage>
        <taxon>Bacteria</taxon>
        <taxon>Bacillati</taxon>
        <taxon>Bacillota</taxon>
        <taxon>Bacilli</taxon>
        <taxon>Bacillales</taxon>
        <taxon>Paenibacillaceae</taxon>
        <taxon>Paenibacillus</taxon>
    </lineage>
</organism>
<accession>A0A229UM09</accession>
<comment type="pathway">
    <text evidence="1">Cofactor biosynthesis; thiamine diphosphate biosynthesis.</text>
</comment>
<dbReference type="Gene3D" id="3.20.20.70">
    <property type="entry name" value="Aldolase class I"/>
    <property type="match status" value="1"/>
</dbReference>
<sequence>MSSRKHQLHVITTGKQELPQLKELFEGCPTELIDVLHIREKQRGAREVAEWYLGLEPYFPLSSIYINDRLDAALAVGAPGVQLGYTSLSVRASRGLLPSGVRIGCSVHSREEAAQAVEEGPDYVLFGHIFASGSKPGLEPRGLDALEAIVQACPLPVIAIGGMEPERVEEVAATGCAGIAVLSSILLHDRPAEQIVRFREALDRTHYIPRRRFP</sequence>
<name>A0A229UM09_9BACL</name>
<dbReference type="GO" id="GO:0009228">
    <property type="term" value="P:thiamine biosynthetic process"/>
    <property type="evidence" value="ECO:0007669"/>
    <property type="project" value="UniProtKB-KW"/>
</dbReference>
<evidence type="ECO:0000256" key="2">
    <source>
        <dbReference type="ARBA" id="ARBA00022977"/>
    </source>
</evidence>
<keyword evidence="2" id="KW-0784">Thiamine biosynthesis</keyword>
<dbReference type="AlphaFoldDB" id="A0A229UM09"/>
<feature type="domain" description="Thiamine phosphate synthase/TenI" evidence="3">
    <location>
        <begin position="10"/>
        <end position="185"/>
    </location>
</feature>
<dbReference type="Proteomes" id="UP000215509">
    <property type="component" value="Unassembled WGS sequence"/>
</dbReference>